<dbReference type="InterPro" id="IPR012132">
    <property type="entry name" value="GMC_OxRdtase"/>
</dbReference>
<evidence type="ECO:0000256" key="1">
    <source>
        <dbReference type="ARBA" id="ARBA00001974"/>
    </source>
</evidence>
<comment type="similarity">
    <text evidence="2">Belongs to the GMC oxidoreductase family.</text>
</comment>
<dbReference type="Gene3D" id="3.50.50.60">
    <property type="entry name" value="FAD/NAD(P)-binding domain"/>
    <property type="match status" value="1"/>
</dbReference>
<dbReference type="PIRSF" id="PIRSF000137">
    <property type="entry name" value="Alcohol_oxidase"/>
    <property type="match status" value="1"/>
</dbReference>
<reference evidence="6 7" key="1">
    <citation type="submission" date="2023-07" db="EMBL/GenBank/DDBJ databases">
        <title>Genomic Encyclopedia of Type Strains, Phase IV (KMG-IV): sequencing the most valuable type-strain genomes for metagenomic binning, comparative biology and taxonomic classification.</title>
        <authorList>
            <person name="Goeker M."/>
        </authorList>
    </citation>
    <scope>NUCLEOTIDE SEQUENCE [LARGE SCALE GENOMIC DNA]</scope>
    <source>
        <strain evidence="6 7">B6-8</strain>
    </source>
</reference>
<evidence type="ECO:0000313" key="7">
    <source>
        <dbReference type="Proteomes" id="UP001241603"/>
    </source>
</evidence>
<dbReference type="Gene3D" id="3.30.560.10">
    <property type="entry name" value="Glucose Oxidase, domain 3"/>
    <property type="match status" value="1"/>
</dbReference>
<protein>
    <submittedName>
        <fullName evidence="6">Choline dehydrogenase-like flavoprotein</fullName>
    </submittedName>
</protein>
<evidence type="ECO:0000259" key="5">
    <source>
        <dbReference type="PROSITE" id="PS00624"/>
    </source>
</evidence>
<comment type="caution">
    <text evidence="6">The sequence shown here is derived from an EMBL/GenBank/DDBJ whole genome shotgun (WGS) entry which is preliminary data.</text>
</comment>
<keyword evidence="7" id="KW-1185">Reference proteome</keyword>
<name>A0ABU0H7C1_9HYPH</name>
<dbReference type="InterPro" id="IPR000172">
    <property type="entry name" value="GMC_OxRdtase_N"/>
</dbReference>
<dbReference type="Proteomes" id="UP001241603">
    <property type="component" value="Unassembled WGS sequence"/>
</dbReference>
<dbReference type="PANTHER" id="PTHR11552">
    <property type="entry name" value="GLUCOSE-METHANOL-CHOLINE GMC OXIDOREDUCTASE"/>
    <property type="match status" value="1"/>
</dbReference>
<sequence>MTVTTGAVFDYIVIGAGSAGSVVASRLAEDGATSVLVLEAGPNERVLHSRAPGAFVGLFGTDRVWNYVSDPEPAAAGRRIHVPQGRMPGGGSSINGMIYIRGDARDYDDWSAGGCKGWSFAEVLPYFRRAENNDRLAGPYHGTEGPLSVTDVPHHHQVSAAFLRAAQQVGLPYNHDFNGGEQLGAGYFQVTQRGGERESTAAAYLRPALARFPKLALEVGAEVQRITFADGRANGVIWHRGGSPITATARRGVVLSAGTMGSPRMLMLSGIGPADQLREWGIDVLRDLPGVGANYQDHLQIPNYYATRGPISLLGQDRGLRAVRHFLQWFFFRQGLLTSNVGEAAAFADTDGDGRADIQIHAFPIMVPDHVRPPPEGHGITISPCDLRPRSRGRVLLRGRDPSLPVRIIANALADERDVASLVRGLRLTRLIGRAAALAPLIERELILPEQDPGDEVLADYVRSYCKTVYHPVGTCSMGFGPAAVVDDHLAVHGVAGLHVVDASIMPSMPSGNTNAPTIMIAEKAADLLRGRPALAPAEIRPLEGHPA</sequence>
<dbReference type="SUPFAM" id="SSF54373">
    <property type="entry name" value="FAD-linked reductases, C-terminal domain"/>
    <property type="match status" value="1"/>
</dbReference>
<evidence type="ECO:0000256" key="3">
    <source>
        <dbReference type="ARBA" id="ARBA00022630"/>
    </source>
</evidence>
<feature type="domain" description="Glucose-methanol-choline oxidoreductase N-terminal" evidence="5">
    <location>
        <begin position="258"/>
        <end position="272"/>
    </location>
</feature>
<proteinExistence type="inferred from homology"/>
<dbReference type="InterPro" id="IPR007867">
    <property type="entry name" value="GMC_OxRtase_C"/>
</dbReference>
<dbReference type="InterPro" id="IPR036188">
    <property type="entry name" value="FAD/NAD-bd_sf"/>
</dbReference>
<dbReference type="PROSITE" id="PS00624">
    <property type="entry name" value="GMC_OXRED_2"/>
    <property type="match status" value="1"/>
</dbReference>
<evidence type="ECO:0000256" key="4">
    <source>
        <dbReference type="ARBA" id="ARBA00022827"/>
    </source>
</evidence>
<keyword evidence="4" id="KW-0274">FAD</keyword>
<dbReference type="SUPFAM" id="SSF51905">
    <property type="entry name" value="FAD/NAD(P)-binding domain"/>
    <property type="match status" value="1"/>
</dbReference>
<dbReference type="Pfam" id="PF05199">
    <property type="entry name" value="GMC_oxred_C"/>
    <property type="match status" value="1"/>
</dbReference>
<dbReference type="EMBL" id="JAUSVO010000003">
    <property type="protein sequence ID" value="MDQ0438199.1"/>
    <property type="molecule type" value="Genomic_DNA"/>
</dbReference>
<organism evidence="6 7">
    <name type="scientific">Kaistia dalseonensis</name>
    <dbReference type="NCBI Taxonomy" id="410840"/>
    <lineage>
        <taxon>Bacteria</taxon>
        <taxon>Pseudomonadati</taxon>
        <taxon>Pseudomonadota</taxon>
        <taxon>Alphaproteobacteria</taxon>
        <taxon>Hyphomicrobiales</taxon>
        <taxon>Kaistiaceae</taxon>
        <taxon>Kaistia</taxon>
    </lineage>
</organism>
<dbReference type="PANTHER" id="PTHR11552:SF147">
    <property type="entry name" value="CHOLINE DEHYDROGENASE, MITOCHONDRIAL"/>
    <property type="match status" value="1"/>
</dbReference>
<keyword evidence="3" id="KW-0285">Flavoprotein</keyword>
<dbReference type="Pfam" id="PF00732">
    <property type="entry name" value="GMC_oxred_N"/>
    <property type="match status" value="1"/>
</dbReference>
<gene>
    <name evidence="6" type="ORF">QO014_002591</name>
</gene>
<accession>A0ABU0H7C1</accession>
<evidence type="ECO:0000313" key="6">
    <source>
        <dbReference type="EMBL" id="MDQ0438199.1"/>
    </source>
</evidence>
<evidence type="ECO:0000256" key="2">
    <source>
        <dbReference type="ARBA" id="ARBA00010790"/>
    </source>
</evidence>
<comment type="cofactor">
    <cofactor evidence="1">
        <name>FAD</name>
        <dbReference type="ChEBI" id="CHEBI:57692"/>
    </cofactor>
</comment>
<dbReference type="RefSeq" id="WP_266349101.1">
    <property type="nucleotide sequence ID" value="NZ_JAPKNG010000003.1"/>
</dbReference>